<gene>
    <name evidence="3" type="ORF">ACFQZM_07130</name>
</gene>
<accession>A0ABW2XHP4</accession>
<organism evidence="3 4">
    <name type="scientific">Actinomadura fibrosa</name>
    <dbReference type="NCBI Taxonomy" id="111802"/>
    <lineage>
        <taxon>Bacteria</taxon>
        <taxon>Bacillati</taxon>
        <taxon>Actinomycetota</taxon>
        <taxon>Actinomycetes</taxon>
        <taxon>Streptosporangiales</taxon>
        <taxon>Thermomonosporaceae</taxon>
        <taxon>Actinomadura</taxon>
    </lineage>
</organism>
<reference evidence="4" key="1">
    <citation type="journal article" date="2019" name="Int. J. Syst. Evol. Microbiol.">
        <title>The Global Catalogue of Microorganisms (GCM) 10K type strain sequencing project: providing services to taxonomists for standard genome sequencing and annotation.</title>
        <authorList>
            <consortium name="The Broad Institute Genomics Platform"/>
            <consortium name="The Broad Institute Genome Sequencing Center for Infectious Disease"/>
            <person name="Wu L."/>
            <person name="Ma J."/>
        </authorList>
    </citation>
    <scope>NUCLEOTIDE SEQUENCE [LARGE SCALE GENOMIC DNA]</scope>
    <source>
        <strain evidence="4">JCM 9371</strain>
    </source>
</reference>
<proteinExistence type="predicted"/>
<evidence type="ECO:0008006" key="5">
    <source>
        <dbReference type="Google" id="ProtNLM"/>
    </source>
</evidence>
<protein>
    <recommendedName>
        <fullName evidence="5">DUF320 domain-containing protein</fullName>
    </recommendedName>
</protein>
<keyword evidence="4" id="KW-1185">Reference proteome</keyword>
<evidence type="ECO:0000256" key="1">
    <source>
        <dbReference type="SAM" id="MobiDB-lite"/>
    </source>
</evidence>
<feature type="region of interest" description="Disordered" evidence="1">
    <location>
        <begin position="66"/>
        <end position="90"/>
    </location>
</feature>
<evidence type="ECO:0000313" key="3">
    <source>
        <dbReference type="EMBL" id="MFD0684262.1"/>
    </source>
</evidence>
<feature type="chain" id="PRO_5046203941" description="DUF320 domain-containing protein" evidence="2">
    <location>
        <begin position="28"/>
        <end position="90"/>
    </location>
</feature>
<name>A0ABW2XHP4_9ACTN</name>
<comment type="caution">
    <text evidence="3">The sequence shown here is derived from an EMBL/GenBank/DDBJ whole genome shotgun (WGS) entry which is preliminary data.</text>
</comment>
<dbReference type="Proteomes" id="UP001597063">
    <property type="component" value="Unassembled WGS sequence"/>
</dbReference>
<sequence>MMKRLAATGLLTLAIGGTALNATPAMAGEDPQTNQVVGAQLCRSLDVAVVIAVAVHNILGIDKEQGDCANGSTTDSNNGHSNLNGSLNHH</sequence>
<feature type="compositionally biased region" description="Low complexity" evidence="1">
    <location>
        <begin position="76"/>
        <end position="90"/>
    </location>
</feature>
<feature type="signal peptide" evidence="2">
    <location>
        <begin position="1"/>
        <end position="27"/>
    </location>
</feature>
<dbReference type="EMBL" id="JBHTGP010000003">
    <property type="protein sequence ID" value="MFD0684262.1"/>
    <property type="molecule type" value="Genomic_DNA"/>
</dbReference>
<evidence type="ECO:0000256" key="2">
    <source>
        <dbReference type="SAM" id="SignalP"/>
    </source>
</evidence>
<dbReference type="RefSeq" id="WP_131763071.1">
    <property type="nucleotide sequence ID" value="NZ_CAACUY010000289.1"/>
</dbReference>
<keyword evidence="2" id="KW-0732">Signal</keyword>
<evidence type="ECO:0000313" key="4">
    <source>
        <dbReference type="Proteomes" id="UP001597063"/>
    </source>
</evidence>